<name>A0A1B1AYE8_9ACTN</name>
<dbReference type="KEGG" id="sgs:AVL59_20055"/>
<dbReference type="Proteomes" id="UP000092659">
    <property type="component" value="Chromosome"/>
</dbReference>
<accession>A0A1B1AYE8</accession>
<organism evidence="2 3">
    <name type="scientific">Streptomyces griseochromogenes</name>
    <dbReference type="NCBI Taxonomy" id="68214"/>
    <lineage>
        <taxon>Bacteria</taxon>
        <taxon>Bacillati</taxon>
        <taxon>Actinomycetota</taxon>
        <taxon>Actinomycetes</taxon>
        <taxon>Kitasatosporales</taxon>
        <taxon>Streptomycetaceae</taxon>
        <taxon>Streptomyces</taxon>
    </lineage>
</organism>
<evidence type="ECO:0000256" key="1">
    <source>
        <dbReference type="SAM" id="Phobius"/>
    </source>
</evidence>
<keyword evidence="1" id="KW-0812">Transmembrane</keyword>
<keyword evidence="1" id="KW-0472">Membrane</keyword>
<evidence type="ECO:0000313" key="3">
    <source>
        <dbReference type="Proteomes" id="UP000092659"/>
    </source>
</evidence>
<keyword evidence="1" id="KW-1133">Transmembrane helix</keyword>
<dbReference type="AlphaFoldDB" id="A0A1B1AYE8"/>
<feature type="transmembrane region" description="Helical" evidence="1">
    <location>
        <begin position="42"/>
        <end position="59"/>
    </location>
</feature>
<dbReference type="EMBL" id="CP016279">
    <property type="protein sequence ID" value="ANP51589.1"/>
    <property type="molecule type" value="Genomic_DNA"/>
</dbReference>
<proteinExistence type="predicted"/>
<reference evidence="2 3" key="1">
    <citation type="submission" date="2016-06" db="EMBL/GenBank/DDBJ databases">
        <title>Complete genome sequence of Streptomyces griseochromogenes ATCC 14511, the Blasticidin S producer.</title>
        <authorList>
            <person name="Wu L."/>
        </authorList>
    </citation>
    <scope>NUCLEOTIDE SEQUENCE [LARGE SCALE GENOMIC DNA]</scope>
    <source>
        <strain evidence="2 3">ATCC 14511</strain>
    </source>
</reference>
<sequence>MRTWSAVRPQALFDCGEALAQNRKESVMALSRNRRRPSTSRLVTVAVVILLSVAGWYTFSGRGAGWLPQDSWGPWREKRVENWSVRIRVNSWSDAAEAYVHIGKAEDFTMKAYGRPSTATTVMDGTRFTLTPGGEVTGQRSREYGAR</sequence>
<protein>
    <submittedName>
        <fullName evidence="2">Uncharacterized protein</fullName>
    </submittedName>
</protein>
<evidence type="ECO:0000313" key="2">
    <source>
        <dbReference type="EMBL" id="ANP51589.1"/>
    </source>
</evidence>
<gene>
    <name evidence="2" type="ORF">AVL59_20055</name>
</gene>